<evidence type="ECO:0000313" key="3">
    <source>
        <dbReference type="EMBL" id="OGL86095.1"/>
    </source>
</evidence>
<keyword evidence="1" id="KW-1133">Transmembrane helix</keyword>
<dbReference type="InterPro" id="IPR025275">
    <property type="entry name" value="DUF4015"/>
</dbReference>
<name>A0A1F7V6K3_9BACT</name>
<dbReference type="SUPFAM" id="SSF51445">
    <property type="entry name" value="(Trans)glycosidases"/>
    <property type="match status" value="1"/>
</dbReference>
<evidence type="ECO:0000313" key="4">
    <source>
        <dbReference type="Proteomes" id="UP000178723"/>
    </source>
</evidence>
<feature type="transmembrane region" description="Helical" evidence="1">
    <location>
        <begin position="7"/>
        <end position="28"/>
    </location>
</feature>
<evidence type="ECO:0000256" key="1">
    <source>
        <dbReference type="SAM" id="Phobius"/>
    </source>
</evidence>
<evidence type="ECO:0000259" key="2">
    <source>
        <dbReference type="Pfam" id="PF13200"/>
    </source>
</evidence>
<dbReference type="EMBL" id="MGEP01000053">
    <property type="protein sequence ID" value="OGL86095.1"/>
    <property type="molecule type" value="Genomic_DNA"/>
</dbReference>
<accession>A0A1F7V6K3</accession>
<dbReference type="AlphaFoldDB" id="A0A1F7V6K3"/>
<feature type="domain" description="DUF4015" evidence="2">
    <location>
        <begin position="114"/>
        <end position="366"/>
    </location>
</feature>
<protein>
    <recommendedName>
        <fullName evidence="2">DUF4015 domain-containing protein</fullName>
    </recommendedName>
</protein>
<comment type="caution">
    <text evidence="3">The sequence shown here is derived from an EMBL/GenBank/DDBJ whole genome shotgun (WGS) entry which is preliminary data.</text>
</comment>
<gene>
    <name evidence="3" type="ORF">A3I40_01880</name>
</gene>
<dbReference type="InterPro" id="IPR017853">
    <property type="entry name" value="GH"/>
</dbReference>
<keyword evidence="1" id="KW-0472">Membrane</keyword>
<keyword evidence="1" id="KW-0812">Transmembrane</keyword>
<reference evidence="3 4" key="1">
    <citation type="journal article" date="2016" name="Nat. Commun.">
        <title>Thousands of microbial genomes shed light on interconnected biogeochemical processes in an aquifer system.</title>
        <authorList>
            <person name="Anantharaman K."/>
            <person name="Brown C.T."/>
            <person name="Hug L.A."/>
            <person name="Sharon I."/>
            <person name="Castelle C.J."/>
            <person name="Probst A.J."/>
            <person name="Thomas B.C."/>
            <person name="Singh A."/>
            <person name="Wilkins M.J."/>
            <person name="Karaoz U."/>
            <person name="Brodie E.L."/>
            <person name="Williams K.H."/>
            <person name="Hubbard S.S."/>
            <person name="Banfield J.F."/>
        </authorList>
    </citation>
    <scope>NUCLEOTIDE SEQUENCE [LARGE SCALE GENOMIC DNA]</scope>
</reference>
<dbReference type="Pfam" id="PF13200">
    <property type="entry name" value="DUF4015"/>
    <property type="match status" value="1"/>
</dbReference>
<dbReference type="STRING" id="1802407.A3I40_01880"/>
<dbReference type="Gene3D" id="3.20.20.80">
    <property type="entry name" value="Glycosidases"/>
    <property type="match status" value="1"/>
</dbReference>
<dbReference type="Proteomes" id="UP000178723">
    <property type="component" value="Unassembled WGS sequence"/>
</dbReference>
<proteinExistence type="predicted"/>
<sequence length="378" mass="41982">MGRHELSLRILSAFVVGLMLIGYVIAFWPSNGDTQFSFAIFSSGAVDSPKITAEPTPPPPYTPPSEIKAVYATSNTALLPKRMEALKKLIQDTELNAIVINVNDSKKEILSRPEFVDLIKSLNADGIHTIARIVVFQNEALVTARPELALKTGGGNIWRDGGGHRWLDPSSEKVWQEILSVSEKAVAVGFRELNYDYIRFPSDGAVGSAVYPSWHKEKSREEVINSFSAHLRRNLKSRHPDLILSVDIFAHSILVEDDTRIGQKFIDIVDYFDAIAPMVYPSHYRAGNFGYKNPAANPYGVVFGTMDKAKKKLETAGKSKIILRPWLQDFNMGAVYTSAMVKEEIKAVKEAGFESGWMLWNPHNVYTRGALEVEPAGG</sequence>
<organism evidence="3 4">
    <name type="scientific">Candidatus Uhrbacteria bacterium RIFCSPLOWO2_02_FULL_48_12</name>
    <dbReference type="NCBI Taxonomy" id="1802407"/>
    <lineage>
        <taxon>Bacteria</taxon>
        <taxon>Candidatus Uhriibacteriota</taxon>
    </lineage>
</organism>